<accession>A0ABV6CJW4</accession>
<evidence type="ECO:0000313" key="2">
    <source>
        <dbReference type="Proteomes" id="UP001589795"/>
    </source>
</evidence>
<keyword evidence="2" id="KW-1185">Reference proteome</keyword>
<reference evidence="1 2" key="1">
    <citation type="submission" date="2024-09" db="EMBL/GenBank/DDBJ databases">
        <authorList>
            <person name="Sun Q."/>
            <person name="Mori K."/>
        </authorList>
    </citation>
    <scope>NUCLEOTIDE SEQUENCE [LARGE SCALE GENOMIC DNA]</scope>
    <source>
        <strain evidence="1 2">CCM 7904</strain>
    </source>
</reference>
<sequence>MGKDRQRQLLQTAFADELPSRQISCLSHLPTLSPTFTPADDLHLAEGFVARRLMAAMKDQPGCRASDITAAGGL</sequence>
<dbReference type="RefSeq" id="WP_265508483.1">
    <property type="nucleotide sequence ID" value="NZ_JAOTBE010000081.1"/>
</dbReference>
<dbReference type="Proteomes" id="UP001589795">
    <property type="component" value="Unassembled WGS sequence"/>
</dbReference>
<proteinExistence type="predicted"/>
<dbReference type="EMBL" id="JBHLWQ010000092">
    <property type="protein sequence ID" value="MFC0200692.1"/>
    <property type="molecule type" value="Genomic_DNA"/>
</dbReference>
<comment type="caution">
    <text evidence="1">The sequence shown here is derived from an EMBL/GenBank/DDBJ whole genome shotgun (WGS) entry which is preliminary data.</text>
</comment>
<name>A0ABV6CJW4_9RHOB</name>
<evidence type="ECO:0000313" key="1">
    <source>
        <dbReference type="EMBL" id="MFC0200692.1"/>
    </source>
</evidence>
<gene>
    <name evidence="1" type="ORF">ACFFIZ_10270</name>
</gene>
<organism evidence="1 2">
    <name type="scientific">Paracoccus rhizosphaerae</name>
    <dbReference type="NCBI Taxonomy" id="1133347"/>
    <lineage>
        <taxon>Bacteria</taxon>
        <taxon>Pseudomonadati</taxon>
        <taxon>Pseudomonadota</taxon>
        <taxon>Alphaproteobacteria</taxon>
        <taxon>Rhodobacterales</taxon>
        <taxon>Paracoccaceae</taxon>
        <taxon>Paracoccus</taxon>
    </lineage>
</organism>
<protein>
    <submittedName>
        <fullName evidence="1">Uncharacterized protein</fullName>
    </submittedName>
</protein>